<dbReference type="EMBL" id="UGZE01000001">
    <property type="protein sequence ID" value="SUJ07357.1"/>
    <property type="molecule type" value="Genomic_DNA"/>
</dbReference>
<feature type="transmembrane region" description="Helical" evidence="6">
    <location>
        <begin position="122"/>
        <end position="142"/>
    </location>
</feature>
<dbReference type="PANTHER" id="PTHR32322:SF14">
    <property type="entry name" value="PROTEIN PAGO"/>
    <property type="match status" value="1"/>
</dbReference>
<gene>
    <name evidence="9" type="primary">yedA</name>
    <name evidence="8" type="synonym">yomA</name>
    <name evidence="9" type="ORF">NCTC12413_00139</name>
    <name evidence="8" type="ORF">SAR03_15000</name>
</gene>
<feature type="domain" description="EamA" evidence="7">
    <location>
        <begin position="154"/>
        <end position="286"/>
    </location>
</feature>
<evidence type="ECO:0000256" key="1">
    <source>
        <dbReference type="ARBA" id="ARBA00004127"/>
    </source>
</evidence>
<dbReference type="RefSeq" id="WP_002510389.1">
    <property type="nucleotide sequence ID" value="NZ_AP019698.1"/>
</dbReference>
<dbReference type="Pfam" id="PF00892">
    <property type="entry name" value="EamA"/>
    <property type="match status" value="2"/>
</dbReference>
<dbReference type="STRING" id="1212545.SARL_08349"/>
<protein>
    <submittedName>
        <fullName evidence="8">Drug/metabolite transporter DMT permease</fullName>
    </submittedName>
    <submittedName>
        <fullName evidence="9">Uncharacterized inner membrane transporter yedA</fullName>
    </submittedName>
</protein>
<dbReference type="Gene3D" id="1.10.3730.20">
    <property type="match status" value="1"/>
</dbReference>
<proteinExistence type="inferred from homology"/>
<dbReference type="InterPro" id="IPR050638">
    <property type="entry name" value="AA-Vitamin_Transporters"/>
</dbReference>
<feature type="transmembrane region" description="Helical" evidence="6">
    <location>
        <begin position="214"/>
        <end position="232"/>
    </location>
</feature>
<reference evidence="8 11" key="2">
    <citation type="submission" date="2019-07" db="EMBL/GenBank/DDBJ databases">
        <title>Whole genome shotgun sequence of Staphylococcus arlettae NBRC 109765.</title>
        <authorList>
            <person name="Hosoyama A."/>
            <person name="Uohara A."/>
            <person name="Ohji S."/>
            <person name="Ichikawa N."/>
        </authorList>
    </citation>
    <scope>NUCLEOTIDE SEQUENCE [LARGE SCALE GENOMIC DNA]</scope>
    <source>
        <strain evidence="8 11">NBRC 109765</strain>
    </source>
</reference>
<keyword evidence="4 6" id="KW-1133">Transmembrane helix</keyword>
<dbReference type="PANTHER" id="PTHR32322">
    <property type="entry name" value="INNER MEMBRANE TRANSPORTER"/>
    <property type="match status" value="1"/>
</dbReference>
<dbReference type="AlphaFoldDB" id="A0A380BWF5"/>
<organism evidence="9 10">
    <name type="scientific">Staphylococcus arlettae</name>
    <dbReference type="NCBI Taxonomy" id="29378"/>
    <lineage>
        <taxon>Bacteria</taxon>
        <taxon>Bacillati</taxon>
        <taxon>Bacillota</taxon>
        <taxon>Bacilli</taxon>
        <taxon>Bacillales</taxon>
        <taxon>Staphylococcaceae</taxon>
        <taxon>Staphylococcus</taxon>
    </lineage>
</organism>
<evidence type="ECO:0000313" key="10">
    <source>
        <dbReference type="Proteomes" id="UP000254956"/>
    </source>
</evidence>
<dbReference type="GeneID" id="97286459"/>
<feature type="transmembrane region" description="Helical" evidence="6">
    <location>
        <begin position="148"/>
        <end position="169"/>
    </location>
</feature>
<comment type="subcellular location">
    <subcellularLocation>
        <location evidence="1">Endomembrane system</location>
        <topology evidence="1">Multi-pass membrane protein</topology>
    </subcellularLocation>
</comment>
<evidence type="ECO:0000256" key="3">
    <source>
        <dbReference type="ARBA" id="ARBA00022692"/>
    </source>
</evidence>
<accession>A0A380BWF5</accession>
<feature type="transmembrane region" description="Helical" evidence="6">
    <location>
        <begin position="244"/>
        <end position="263"/>
    </location>
</feature>
<feature type="transmembrane region" description="Helical" evidence="6">
    <location>
        <begin position="39"/>
        <end position="56"/>
    </location>
</feature>
<feature type="transmembrane region" description="Helical" evidence="6">
    <location>
        <begin position="269"/>
        <end position="287"/>
    </location>
</feature>
<dbReference type="GO" id="GO:0016020">
    <property type="term" value="C:membrane"/>
    <property type="evidence" value="ECO:0007669"/>
    <property type="project" value="UniProtKB-SubCell"/>
</dbReference>
<reference evidence="9 10" key="1">
    <citation type="submission" date="2018-06" db="EMBL/GenBank/DDBJ databases">
        <authorList>
            <consortium name="Pathogen Informatics"/>
            <person name="Doyle S."/>
        </authorList>
    </citation>
    <scope>NUCLEOTIDE SEQUENCE [LARGE SCALE GENOMIC DNA]</scope>
    <source>
        <strain evidence="9 10">NCTC12413</strain>
    </source>
</reference>
<dbReference type="EMBL" id="BKAV01000015">
    <property type="protein sequence ID" value="GEQ00463.1"/>
    <property type="molecule type" value="Genomic_DNA"/>
</dbReference>
<dbReference type="InterPro" id="IPR000620">
    <property type="entry name" value="EamA_dom"/>
</dbReference>
<keyword evidence="11" id="KW-1185">Reference proteome</keyword>
<name>A0A380BWF5_9STAP</name>
<dbReference type="OrthoDB" id="9812547at2"/>
<dbReference type="InterPro" id="IPR037185">
    <property type="entry name" value="EmrE-like"/>
</dbReference>
<evidence type="ECO:0000313" key="9">
    <source>
        <dbReference type="EMBL" id="SUJ07357.1"/>
    </source>
</evidence>
<evidence type="ECO:0000313" key="8">
    <source>
        <dbReference type="EMBL" id="GEQ00463.1"/>
    </source>
</evidence>
<evidence type="ECO:0000256" key="5">
    <source>
        <dbReference type="ARBA" id="ARBA00023136"/>
    </source>
</evidence>
<dbReference type="SUPFAM" id="SSF103481">
    <property type="entry name" value="Multidrug resistance efflux transporter EmrE"/>
    <property type="match status" value="2"/>
</dbReference>
<feature type="transmembrane region" description="Helical" evidence="6">
    <location>
        <begin position="181"/>
        <end position="202"/>
    </location>
</feature>
<dbReference type="Proteomes" id="UP000254956">
    <property type="component" value="Unassembled WGS sequence"/>
</dbReference>
<evidence type="ECO:0000313" key="11">
    <source>
        <dbReference type="Proteomes" id="UP000321598"/>
    </source>
</evidence>
<feature type="transmembrane region" description="Helical" evidence="6">
    <location>
        <begin position="68"/>
        <end position="86"/>
    </location>
</feature>
<keyword evidence="3 6" id="KW-0812">Transmembrane</keyword>
<comment type="similarity">
    <text evidence="2">Belongs to the EamA transporter family.</text>
</comment>
<keyword evidence="5 6" id="KW-0472">Membrane</keyword>
<sequence length="310" mass="34406">MNHKSLLWLFFVIICLVNGTTWGAQRIGLENSLPFWSSSMRFIISGSLICIILLIFKKWKLPPKGYMLALFYGIFYFSVPFGTVYWGTQYVSSGLVSVLMSMLAVMLLIFNKIFGGIPATKMQISGVLFSLIGIIIIFWQTFQIDYSLLSIVSMLLILTSGLGSALVTIKVRDHLSYMPIFNFNAVAMIIGGIGLGFASLLLENGNRTFHGPSLYALLYLSTVGSVIGLALYMTLLKHWHVSRASAHLFISPAIALYLGSLFLGETLNIYTYVGTALILCGVMLINISPKVITTIFQYFSTNIHKNRSNT</sequence>
<feature type="transmembrane region" description="Helical" evidence="6">
    <location>
        <begin position="92"/>
        <end position="110"/>
    </location>
</feature>
<dbReference type="Proteomes" id="UP000321598">
    <property type="component" value="Unassembled WGS sequence"/>
</dbReference>
<evidence type="ECO:0000259" key="7">
    <source>
        <dbReference type="Pfam" id="PF00892"/>
    </source>
</evidence>
<evidence type="ECO:0000256" key="2">
    <source>
        <dbReference type="ARBA" id="ARBA00007362"/>
    </source>
</evidence>
<evidence type="ECO:0000256" key="4">
    <source>
        <dbReference type="ARBA" id="ARBA00022989"/>
    </source>
</evidence>
<feature type="domain" description="EamA" evidence="7">
    <location>
        <begin position="9"/>
        <end position="138"/>
    </location>
</feature>
<evidence type="ECO:0000256" key="6">
    <source>
        <dbReference type="SAM" id="Phobius"/>
    </source>
</evidence>